<organism evidence="1 2">
    <name type="scientific">Mariprofundus ferrooxydans PV-1</name>
    <dbReference type="NCBI Taxonomy" id="314345"/>
    <lineage>
        <taxon>Bacteria</taxon>
        <taxon>Pseudomonadati</taxon>
        <taxon>Pseudomonadota</taxon>
        <taxon>Candidatius Mariprofundia</taxon>
        <taxon>Mariprofundales</taxon>
        <taxon>Mariprofundaceae</taxon>
        <taxon>Mariprofundus</taxon>
    </lineage>
</organism>
<comment type="caution">
    <text evidence="1">The sequence shown here is derived from an EMBL/GenBank/DDBJ whole genome shotgun (WGS) entry which is preliminary data.</text>
</comment>
<dbReference type="HOGENOM" id="CLU_072286_0_0_0"/>
<dbReference type="InParanoid" id="Q0EWR6"/>
<dbReference type="EMBL" id="AATS01000018">
    <property type="protein sequence ID" value="EAU53723.1"/>
    <property type="molecule type" value="Genomic_DNA"/>
</dbReference>
<accession>Q0EWR6</accession>
<sequence>MSLLSFHDAIELFLQLGSEYLGANASNANFLDYWEIISKKLSETELQQKESMRRLNKSRVMLKHHGTLPSKIDIESFRASATSFFEDNTPLVFGIPFSTISLIELVASAEAKHHLKLAETHIEEKRYKEALEQVALSFDVIIRDYENSKSAPFYSSPFEFGHDLTFLDHDFPITDKEEFEGLRRYMKVLTDTLGDMQSAMKIFALGIDYRRYGRFKYYVPQVNRAAAGNYQIVWTQRQRSFSFEEVQFCFDFVIQSALLLSEFDYDAPVIEMSIPDTIPSFK</sequence>
<dbReference type="AlphaFoldDB" id="Q0EWR6"/>
<proteinExistence type="predicted"/>
<protein>
    <submittedName>
        <fullName evidence="1">Uncharacterized protein</fullName>
    </submittedName>
</protein>
<gene>
    <name evidence="1" type="ORF">SPV1_06274</name>
</gene>
<dbReference type="eggNOG" id="ENOG5032T4M">
    <property type="taxonomic scope" value="Bacteria"/>
</dbReference>
<evidence type="ECO:0000313" key="1">
    <source>
        <dbReference type="EMBL" id="EAU53723.1"/>
    </source>
</evidence>
<dbReference type="Proteomes" id="UP000005297">
    <property type="component" value="Unassembled WGS sequence"/>
</dbReference>
<name>Q0EWR6_9PROT</name>
<reference evidence="1 2" key="1">
    <citation type="submission" date="2006-09" db="EMBL/GenBank/DDBJ databases">
        <authorList>
            <person name="Emerson D."/>
            <person name="Ferriera S."/>
            <person name="Johnson J."/>
            <person name="Kravitz S."/>
            <person name="Halpern A."/>
            <person name="Remington K."/>
            <person name="Beeson K."/>
            <person name="Tran B."/>
            <person name="Rogers Y.-H."/>
            <person name="Friedman R."/>
            <person name="Venter J.C."/>
        </authorList>
    </citation>
    <scope>NUCLEOTIDE SEQUENCE [LARGE SCALE GENOMIC DNA]</scope>
    <source>
        <strain evidence="1 2">PV-1</strain>
    </source>
</reference>
<keyword evidence="2" id="KW-1185">Reference proteome</keyword>
<evidence type="ECO:0000313" key="2">
    <source>
        <dbReference type="Proteomes" id="UP000005297"/>
    </source>
</evidence>